<comment type="catalytic activity">
    <reaction evidence="6">
        <text>Preferential cleavage: (Ac)2-L-Lys-D-Ala-|-D-Ala. Also transpeptidation of peptidyl-alanyl moieties that are N-acyl substituents of D-alanine.</text>
        <dbReference type="EC" id="3.4.16.4"/>
    </reaction>
</comment>
<dbReference type="CDD" id="cd06576">
    <property type="entry name" value="PASTA_Pbp2x-like_1"/>
    <property type="match status" value="1"/>
</dbReference>
<gene>
    <name evidence="9" type="ORF">KS407_03200</name>
</gene>
<dbReference type="SUPFAM" id="SSF56519">
    <property type="entry name" value="Penicillin binding protein dimerisation domain"/>
    <property type="match status" value="1"/>
</dbReference>
<dbReference type="SMART" id="SM00740">
    <property type="entry name" value="PASTA"/>
    <property type="match status" value="1"/>
</dbReference>
<dbReference type="RefSeq" id="WP_088075805.1">
    <property type="nucleotide sequence ID" value="NZ_JAHQCR010000017.1"/>
</dbReference>
<proteinExistence type="inferred from homology"/>
<feature type="domain" description="PASTA" evidence="8">
    <location>
        <begin position="586"/>
        <end position="646"/>
    </location>
</feature>
<dbReference type="InterPro" id="IPR050515">
    <property type="entry name" value="Beta-lactam/transpept"/>
</dbReference>
<comment type="caution">
    <text evidence="9">The sequence shown here is derived from an EMBL/GenBank/DDBJ whole genome shotgun (WGS) entry which is preliminary data.</text>
</comment>
<evidence type="ECO:0000313" key="9">
    <source>
        <dbReference type="EMBL" id="MBU9720448.1"/>
    </source>
</evidence>
<dbReference type="InterPro" id="IPR001460">
    <property type="entry name" value="PCN-bd_Tpept"/>
</dbReference>
<evidence type="ECO:0000256" key="5">
    <source>
        <dbReference type="ARBA" id="ARBA00023136"/>
    </source>
</evidence>
<dbReference type="Proteomes" id="UP000790580">
    <property type="component" value="Unassembled WGS sequence"/>
</dbReference>
<evidence type="ECO:0000256" key="6">
    <source>
        <dbReference type="ARBA" id="ARBA00034000"/>
    </source>
</evidence>
<dbReference type="SUPFAM" id="SSF56601">
    <property type="entry name" value="beta-lactamase/transpeptidase-like"/>
    <property type="match status" value="1"/>
</dbReference>
<reference evidence="9 10" key="1">
    <citation type="submission" date="2021-06" db="EMBL/GenBank/DDBJ databases">
        <title>Bacillus sp. RD4P76, an endophyte from a halophyte.</title>
        <authorList>
            <person name="Sun J.-Q."/>
        </authorList>
    </citation>
    <scope>NUCLEOTIDE SEQUENCE [LARGE SCALE GENOMIC DNA]</scope>
    <source>
        <strain evidence="9 10">JCM 17098</strain>
    </source>
</reference>
<keyword evidence="7" id="KW-0812">Transmembrane</keyword>
<feature type="transmembrane region" description="Helical" evidence="7">
    <location>
        <begin position="12"/>
        <end position="31"/>
    </location>
</feature>
<dbReference type="PANTHER" id="PTHR30627:SF26">
    <property type="entry name" value="PENICILLIN-BINDING PROTEIN 2B"/>
    <property type="match status" value="1"/>
</dbReference>
<dbReference type="Gene3D" id="3.40.710.10">
    <property type="entry name" value="DD-peptidase/beta-lactamase superfamily"/>
    <property type="match status" value="1"/>
</dbReference>
<dbReference type="SUPFAM" id="SSF54184">
    <property type="entry name" value="Penicillin-binding protein 2x (pbp-2x), c-terminal domain"/>
    <property type="match status" value="2"/>
</dbReference>
<dbReference type="Pfam" id="PF03717">
    <property type="entry name" value="PBP_dimer"/>
    <property type="match status" value="1"/>
</dbReference>
<dbReference type="Pfam" id="PF00905">
    <property type="entry name" value="Transpeptidase"/>
    <property type="match status" value="1"/>
</dbReference>
<evidence type="ECO:0000313" key="10">
    <source>
        <dbReference type="Proteomes" id="UP000790580"/>
    </source>
</evidence>
<dbReference type="CDD" id="cd06575">
    <property type="entry name" value="PASTA_Pbp2x-like_2"/>
    <property type="match status" value="1"/>
</dbReference>
<evidence type="ECO:0000256" key="4">
    <source>
        <dbReference type="ARBA" id="ARBA00012448"/>
    </source>
</evidence>
<protein>
    <recommendedName>
        <fullName evidence="4">serine-type D-Ala-D-Ala carboxypeptidase</fullName>
        <ecNumber evidence="4">3.4.16.4</ecNumber>
    </recommendedName>
</protein>
<comment type="subcellular location">
    <subcellularLocation>
        <location evidence="1">Membrane</location>
    </subcellularLocation>
</comment>
<sequence length="731" mass="81355">MGKKSKVTTRAMFILVVFLLGMTIAFSRFVYIQAAKEVQGHDLQNLLERRWSQSYTLEGKRGTIFDRNGDALAEEIPSYTLVAILDDRFSDYVEDPINTAKELSAVLDIDVATIEGFLVNGIEAGRVQVEMGPRAKFLSFEKKEEVMALELPGIQMREDPRRFYPKQTFASHIIGYTERDMSTARMGLESSLNEYLQEENGRISYQKDGRNRRLTNANEVIEPPKNGDSVFLTLDTRIQMTIEQTMNQVEEEYDPERMMAIVANAKTGEILGMANRPTFNPNQYESIENYSNFNVQSRFEPGSTMKIFSLAAAIEEGVYNGQEYFQSGSIQVGPHTIRDHNRAGWGQITFDEGFQRSSNVAFTILALERLGGDTFYDYIQSFGFDEPTGIDLPNEVNSMIARGSRSDIAATSFGQGTAVTPIQLVQASTAIANGGKMMQPYIIDRIVNDDENEIVLENKPQVVNEPISESTAKEVLNLMETVVSSEVGTGRGFAIDGFDVAGKTGTAEIVGPDGRYMSGHGNFIYSFIGMAPAEDPEVIVYVAIDRPKLADDEAGSIPVSMIFKSVMKQSLQYLNIAPTDENGERERRDFEIEDYSEAMVTDVQSHLVSEGLEVVVLGNGKKVTDQYPSSGIGVYPGEKVLLMTDGEELYMPDFTDWSLRQIYGFQELTGVDIDIHGNGFGRDQMPSPATDISKVDVVRVTLLPPGEVLEEEVIEDAESSELNDDEDFFID</sequence>
<name>A0ABS6JPG1_9BACI</name>
<dbReference type="InterPro" id="IPR005311">
    <property type="entry name" value="PBP_dimer"/>
</dbReference>
<dbReference type="InterPro" id="IPR036138">
    <property type="entry name" value="PBP_dimer_sf"/>
</dbReference>
<keyword evidence="7" id="KW-1133">Transmembrane helix</keyword>
<dbReference type="InterPro" id="IPR005543">
    <property type="entry name" value="PASTA_dom"/>
</dbReference>
<dbReference type="PANTHER" id="PTHR30627">
    <property type="entry name" value="PEPTIDOGLYCAN D,D-TRANSPEPTIDASE"/>
    <property type="match status" value="1"/>
</dbReference>
<evidence type="ECO:0000256" key="7">
    <source>
        <dbReference type="SAM" id="Phobius"/>
    </source>
</evidence>
<evidence type="ECO:0000256" key="3">
    <source>
        <dbReference type="ARBA" id="ARBA00007171"/>
    </source>
</evidence>
<comment type="similarity">
    <text evidence="3">Belongs to the transpeptidase family.</text>
</comment>
<keyword evidence="5 7" id="KW-0472">Membrane</keyword>
<accession>A0ABS6JPG1</accession>
<keyword evidence="10" id="KW-1185">Reference proteome</keyword>
<evidence type="ECO:0000256" key="1">
    <source>
        <dbReference type="ARBA" id="ARBA00004370"/>
    </source>
</evidence>
<comment type="pathway">
    <text evidence="2">Cell wall biogenesis; peptidoglycan biosynthesis.</text>
</comment>
<evidence type="ECO:0000259" key="8">
    <source>
        <dbReference type="SMART" id="SM00740"/>
    </source>
</evidence>
<dbReference type="InterPro" id="IPR012338">
    <property type="entry name" value="Beta-lactam/transpept-like"/>
</dbReference>
<organism evidence="9 10">
    <name type="scientific">Evansella alkalicola</name>
    <dbReference type="NCBI Taxonomy" id="745819"/>
    <lineage>
        <taxon>Bacteria</taxon>
        <taxon>Bacillati</taxon>
        <taxon>Bacillota</taxon>
        <taxon>Bacilli</taxon>
        <taxon>Bacillales</taxon>
        <taxon>Bacillaceae</taxon>
        <taxon>Evansella</taxon>
    </lineage>
</organism>
<dbReference type="Gene3D" id="3.90.1310.10">
    <property type="entry name" value="Penicillin-binding protein 2a (Domain 2)"/>
    <property type="match status" value="1"/>
</dbReference>
<dbReference type="EC" id="3.4.16.4" evidence="4"/>
<evidence type="ECO:0000256" key="2">
    <source>
        <dbReference type="ARBA" id="ARBA00004752"/>
    </source>
</evidence>
<dbReference type="EMBL" id="JAHQCR010000017">
    <property type="protein sequence ID" value="MBU9720448.1"/>
    <property type="molecule type" value="Genomic_DNA"/>
</dbReference>